<organism evidence="2 3">
    <name type="scientific">Trichoderma harzianum</name>
    <name type="common">Hypocrea lixii</name>
    <dbReference type="NCBI Taxonomy" id="5544"/>
    <lineage>
        <taxon>Eukaryota</taxon>
        <taxon>Fungi</taxon>
        <taxon>Dikarya</taxon>
        <taxon>Ascomycota</taxon>
        <taxon>Pezizomycotina</taxon>
        <taxon>Sordariomycetes</taxon>
        <taxon>Hypocreomycetidae</taxon>
        <taxon>Hypocreales</taxon>
        <taxon>Hypocreaceae</taxon>
        <taxon>Trichoderma</taxon>
    </lineage>
</organism>
<sequence length="111" mass="12161">MQLSAVLPFTFAVLASTVKGAGPAPDPFALVFSHENYKGGRTLVDNQCTPLDSLYIGSIFIPTIKDHTIKCFFYSDEDCTHDSVVISYAISEKSIPTKVSDQIMAAECLYF</sequence>
<gene>
    <name evidence="2" type="ORF">THAR02_02492</name>
</gene>
<reference evidence="3" key="1">
    <citation type="journal article" date="2015" name="Genome Announc.">
        <title>Draft whole-genome sequence of the biocontrol agent Trichoderma harzianum T6776.</title>
        <authorList>
            <person name="Baroncelli R."/>
            <person name="Piaggeschi G."/>
            <person name="Fiorini L."/>
            <person name="Bertolini E."/>
            <person name="Zapparata A."/>
            <person name="Pe M.E."/>
            <person name="Sarrocco S."/>
            <person name="Vannacci G."/>
        </authorList>
    </citation>
    <scope>NUCLEOTIDE SEQUENCE [LARGE SCALE GENOMIC DNA]</scope>
    <source>
        <strain evidence="3">T6776</strain>
    </source>
</reference>
<feature type="chain" id="PRO_5002531059" evidence="1">
    <location>
        <begin position="21"/>
        <end position="111"/>
    </location>
</feature>
<protein>
    <submittedName>
        <fullName evidence="2">Uncharacterized protein</fullName>
    </submittedName>
</protein>
<dbReference type="OrthoDB" id="4883135at2759"/>
<keyword evidence="1" id="KW-0732">Signal</keyword>
<evidence type="ECO:0000256" key="1">
    <source>
        <dbReference type="SAM" id="SignalP"/>
    </source>
</evidence>
<proteinExistence type="predicted"/>
<comment type="caution">
    <text evidence="2">The sequence shown here is derived from an EMBL/GenBank/DDBJ whole genome shotgun (WGS) entry which is preliminary data.</text>
</comment>
<dbReference type="AlphaFoldDB" id="A0A0F9ZZH3"/>
<name>A0A0F9ZZH3_TRIHA</name>
<evidence type="ECO:0000313" key="2">
    <source>
        <dbReference type="EMBL" id="KKP05387.1"/>
    </source>
</evidence>
<dbReference type="EMBL" id="JOKZ01000050">
    <property type="protein sequence ID" value="KKP05387.1"/>
    <property type="molecule type" value="Genomic_DNA"/>
</dbReference>
<dbReference type="Proteomes" id="UP000034112">
    <property type="component" value="Unassembled WGS sequence"/>
</dbReference>
<evidence type="ECO:0000313" key="3">
    <source>
        <dbReference type="Proteomes" id="UP000034112"/>
    </source>
</evidence>
<accession>A0A0F9ZZH3</accession>
<feature type="signal peptide" evidence="1">
    <location>
        <begin position="1"/>
        <end position="20"/>
    </location>
</feature>